<dbReference type="EC" id="2.7.1.12" evidence="3 10"/>
<keyword evidence="4 10" id="KW-0808">Transferase</keyword>
<proteinExistence type="inferred from homology"/>
<evidence type="ECO:0000256" key="5">
    <source>
        <dbReference type="ARBA" id="ARBA00022741"/>
    </source>
</evidence>
<dbReference type="NCBIfam" id="TIGR01313">
    <property type="entry name" value="therm_gnt_kin"/>
    <property type="match status" value="1"/>
</dbReference>
<evidence type="ECO:0000256" key="10">
    <source>
        <dbReference type="RuleBase" id="RU363066"/>
    </source>
</evidence>
<keyword evidence="6 10" id="KW-0418">Kinase</keyword>
<dbReference type="GO" id="GO:0046316">
    <property type="term" value="F:gluconokinase activity"/>
    <property type="evidence" value="ECO:0007669"/>
    <property type="project" value="UniProtKB-EC"/>
</dbReference>
<gene>
    <name evidence="11" type="ORF">QE383_000979</name>
</gene>
<reference evidence="11" key="1">
    <citation type="submission" date="2023-07" db="EMBL/GenBank/DDBJ databases">
        <title>Functional and genomic diversity of the sorghum phyllosphere microbiome.</title>
        <authorList>
            <person name="Shade A."/>
        </authorList>
    </citation>
    <scope>NUCLEOTIDE SEQUENCE</scope>
    <source>
        <strain evidence="11">SORGH_AS_0908</strain>
    </source>
</reference>
<name>A0AAW8G8H2_9GAMM</name>
<evidence type="ECO:0000256" key="9">
    <source>
        <dbReference type="ARBA" id="ARBA00048090"/>
    </source>
</evidence>
<accession>A0AAW8G8H2</accession>
<dbReference type="AlphaFoldDB" id="A0AAW8G8H2"/>
<evidence type="ECO:0000256" key="1">
    <source>
        <dbReference type="ARBA" id="ARBA00004761"/>
    </source>
</evidence>
<evidence type="ECO:0000313" key="12">
    <source>
        <dbReference type="Proteomes" id="UP001234354"/>
    </source>
</evidence>
<dbReference type="GO" id="GO:0005737">
    <property type="term" value="C:cytoplasm"/>
    <property type="evidence" value="ECO:0007669"/>
    <property type="project" value="TreeGrafter"/>
</dbReference>
<comment type="pathway">
    <text evidence="1">Carbohydrate acid metabolism.</text>
</comment>
<keyword evidence="5 10" id="KW-0547">Nucleotide-binding</keyword>
<protein>
    <recommendedName>
        <fullName evidence="3 10">Gluconokinase</fullName>
        <ecNumber evidence="3 10">2.7.1.12</ecNumber>
    </recommendedName>
</protein>
<dbReference type="CDD" id="cd02021">
    <property type="entry name" value="GntK"/>
    <property type="match status" value="1"/>
</dbReference>
<dbReference type="Pfam" id="PF13671">
    <property type="entry name" value="AAA_33"/>
    <property type="match status" value="1"/>
</dbReference>
<dbReference type="EMBL" id="JAUTBB010000001">
    <property type="protein sequence ID" value="MDQ1118671.1"/>
    <property type="molecule type" value="Genomic_DNA"/>
</dbReference>
<dbReference type="PANTHER" id="PTHR43442:SF3">
    <property type="entry name" value="GLUCONOKINASE-RELATED"/>
    <property type="match status" value="1"/>
</dbReference>
<dbReference type="InterPro" id="IPR027417">
    <property type="entry name" value="P-loop_NTPase"/>
</dbReference>
<dbReference type="GO" id="GO:0019521">
    <property type="term" value="P:D-gluconate metabolic process"/>
    <property type="evidence" value="ECO:0007669"/>
    <property type="project" value="UniProtKB-KW"/>
</dbReference>
<dbReference type="FunFam" id="3.40.50.300:FF:000522">
    <property type="entry name" value="Gluconokinase"/>
    <property type="match status" value="1"/>
</dbReference>
<evidence type="ECO:0000256" key="3">
    <source>
        <dbReference type="ARBA" id="ARBA00012054"/>
    </source>
</evidence>
<evidence type="ECO:0000313" key="11">
    <source>
        <dbReference type="EMBL" id="MDQ1118671.1"/>
    </source>
</evidence>
<evidence type="ECO:0000256" key="6">
    <source>
        <dbReference type="ARBA" id="ARBA00022777"/>
    </source>
</evidence>
<keyword evidence="7 10" id="KW-0067">ATP-binding</keyword>
<keyword evidence="8" id="KW-0311">Gluconate utilization</keyword>
<dbReference type="RefSeq" id="WP_307183975.1">
    <property type="nucleotide sequence ID" value="NZ_JAUTBB010000001.1"/>
</dbReference>
<dbReference type="SUPFAM" id="SSF52540">
    <property type="entry name" value="P-loop containing nucleoside triphosphate hydrolases"/>
    <property type="match status" value="1"/>
</dbReference>
<evidence type="ECO:0000256" key="8">
    <source>
        <dbReference type="ARBA" id="ARBA00023064"/>
    </source>
</evidence>
<dbReference type="InterPro" id="IPR006001">
    <property type="entry name" value="Therm_gnt_kin"/>
</dbReference>
<dbReference type="GO" id="GO:0005524">
    <property type="term" value="F:ATP binding"/>
    <property type="evidence" value="ECO:0007669"/>
    <property type="project" value="UniProtKB-KW"/>
</dbReference>
<organism evidence="11 12">
    <name type="scientific">Pseudoxanthomonas winnipegensis</name>
    <dbReference type="NCBI Taxonomy" id="2480810"/>
    <lineage>
        <taxon>Bacteria</taxon>
        <taxon>Pseudomonadati</taxon>
        <taxon>Pseudomonadota</taxon>
        <taxon>Gammaproteobacteria</taxon>
        <taxon>Lysobacterales</taxon>
        <taxon>Lysobacteraceae</taxon>
        <taxon>Pseudoxanthomonas</taxon>
    </lineage>
</organism>
<evidence type="ECO:0000256" key="2">
    <source>
        <dbReference type="ARBA" id="ARBA00008420"/>
    </source>
</evidence>
<dbReference type="PANTHER" id="PTHR43442">
    <property type="entry name" value="GLUCONOKINASE-RELATED"/>
    <property type="match status" value="1"/>
</dbReference>
<comment type="similarity">
    <text evidence="2 10">Belongs to the gluconokinase GntK/GntV family.</text>
</comment>
<evidence type="ECO:0000256" key="4">
    <source>
        <dbReference type="ARBA" id="ARBA00022679"/>
    </source>
</evidence>
<evidence type="ECO:0000256" key="7">
    <source>
        <dbReference type="ARBA" id="ARBA00022840"/>
    </source>
</evidence>
<sequence>MNSTAMPLPKTLIVMGVSASGKTTVSRLLGLALDYRVLDADDLHPQANIDKMRHGIALTDDDRAPWLRSVAAWIAEQRAQGVGVVVACSALKRAYRDVLRDGDAQAVFVWLDVARQQLDQRIAQRPGHFMPASLLGSQLDTLEPPAADERAVHVVPDAVVAHTVDDVLAKLKALH</sequence>
<dbReference type="Gene3D" id="3.40.50.300">
    <property type="entry name" value="P-loop containing nucleotide triphosphate hydrolases"/>
    <property type="match status" value="1"/>
</dbReference>
<comment type="caution">
    <text evidence="11">The sequence shown here is derived from an EMBL/GenBank/DDBJ whole genome shotgun (WGS) entry which is preliminary data.</text>
</comment>
<dbReference type="Proteomes" id="UP001234354">
    <property type="component" value="Unassembled WGS sequence"/>
</dbReference>
<comment type="catalytic activity">
    <reaction evidence="9 10">
        <text>D-gluconate + ATP = 6-phospho-D-gluconate + ADP + H(+)</text>
        <dbReference type="Rhea" id="RHEA:19433"/>
        <dbReference type="ChEBI" id="CHEBI:15378"/>
        <dbReference type="ChEBI" id="CHEBI:18391"/>
        <dbReference type="ChEBI" id="CHEBI:30616"/>
        <dbReference type="ChEBI" id="CHEBI:58759"/>
        <dbReference type="ChEBI" id="CHEBI:456216"/>
        <dbReference type="EC" id="2.7.1.12"/>
    </reaction>
</comment>